<dbReference type="EMBL" id="JADBJN010000160">
    <property type="protein sequence ID" value="KAG5666091.1"/>
    <property type="molecule type" value="Genomic_DNA"/>
</dbReference>
<keyword evidence="2" id="KW-1185">Reference proteome</keyword>
<feature type="non-terminal residue" evidence="1">
    <location>
        <position position="83"/>
    </location>
</feature>
<dbReference type="Proteomes" id="UP001107558">
    <property type="component" value="Unassembled WGS sequence"/>
</dbReference>
<protein>
    <submittedName>
        <fullName evidence="1">Uncharacterized protein</fullName>
    </submittedName>
</protein>
<accession>A0A9J6B9A8</accession>
<reference evidence="1" key="1">
    <citation type="submission" date="2021-03" db="EMBL/GenBank/DDBJ databases">
        <title>Chromosome level genome of the anhydrobiotic midge Polypedilum vanderplanki.</title>
        <authorList>
            <person name="Yoshida Y."/>
            <person name="Kikawada T."/>
            <person name="Gusev O."/>
        </authorList>
    </citation>
    <scope>NUCLEOTIDE SEQUENCE</scope>
    <source>
        <strain evidence="1">NIAS01</strain>
        <tissue evidence="1">Whole body or cell culture</tissue>
    </source>
</reference>
<sequence length="83" mass="9179">ILNLKIAGSAPGFHNANHGRVAAILNKILDKDFLKMCSWSKQPGKINPNKVYIIDYPIITELICEAMSTKKDGMTIVPDLKVI</sequence>
<proteinExistence type="predicted"/>
<organism evidence="1 2">
    <name type="scientific">Polypedilum vanderplanki</name>
    <name type="common">Sleeping chironomid midge</name>
    <dbReference type="NCBI Taxonomy" id="319348"/>
    <lineage>
        <taxon>Eukaryota</taxon>
        <taxon>Metazoa</taxon>
        <taxon>Ecdysozoa</taxon>
        <taxon>Arthropoda</taxon>
        <taxon>Hexapoda</taxon>
        <taxon>Insecta</taxon>
        <taxon>Pterygota</taxon>
        <taxon>Neoptera</taxon>
        <taxon>Endopterygota</taxon>
        <taxon>Diptera</taxon>
        <taxon>Nematocera</taxon>
        <taxon>Chironomoidea</taxon>
        <taxon>Chironomidae</taxon>
        <taxon>Chironominae</taxon>
        <taxon>Polypedilum</taxon>
        <taxon>Polypedilum</taxon>
    </lineage>
</organism>
<dbReference type="AlphaFoldDB" id="A0A9J6B9A8"/>
<name>A0A9J6B9A8_POLVA</name>
<feature type="non-terminal residue" evidence="1">
    <location>
        <position position="1"/>
    </location>
</feature>
<comment type="caution">
    <text evidence="1">The sequence shown here is derived from an EMBL/GenBank/DDBJ whole genome shotgun (WGS) entry which is preliminary data.</text>
</comment>
<gene>
    <name evidence="1" type="ORF">PVAND_017690</name>
</gene>
<evidence type="ECO:0000313" key="1">
    <source>
        <dbReference type="EMBL" id="KAG5666091.1"/>
    </source>
</evidence>
<evidence type="ECO:0000313" key="2">
    <source>
        <dbReference type="Proteomes" id="UP001107558"/>
    </source>
</evidence>